<dbReference type="InterPro" id="IPR050275">
    <property type="entry name" value="PGM_Phosphatase"/>
</dbReference>
<dbReference type="AlphaFoldDB" id="A0A7S4AHH9"/>
<organism evidence="2">
    <name type="scientific">Pseudo-nitzschia australis</name>
    <dbReference type="NCBI Taxonomy" id="44445"/>
    <lineage>
        <taxon>Eukaryota</taxon>
        <taxon>Sar</taxon>
        <taxon>Stramenopiles</taxon>
        <taxon>Ochrophyta</taxon>
        <taxon>Bacillariophyta</taxon>
        <taxon>Bacillariophyceae</taxon>
        <taxon>Bacillariophycidae</taxon>
        <taxon>Bacillariales</taxon>
        <taxon>Bacillariaceae</taxon>
        <taxon>Pseudo-nitzschia</taxon>
    </lineage>
</organism>
<dbReference type="GO" id="GO:0005737">
    <property type="term" value="C:cytoplasm"/>
    <property type="evidence" value="ECO:0007669"/>
    <property type="project" value="TreeGrafter"/>
</dbReference>
<evidence type="ECO:0000256" key="1">
    <source>
        <dbReference type="SAM" id="MobiDB-lite"/>
    </source>
</evidence>
<dbReference type="SMART" id="SM00855">
    <property type="entry name" value="PGAM"/>
    <property type="match status" value="1"/>
</dbReference>
<dbReference type="SUPFAM" id="SSF53254">
    <property type="entry name" value="Phosphoglycerate mutase-like"/>
    <property type="match status" value="1"/>
</dbReference>
<dbReference type="InterPro" id="IPR013078">
    <property type="entry name" value="His_Pase_superF_clade-1"/>
</dbReference>
<sequence>MKVISASANFISSTVSKAHPYQSHRVPRQFRSRRDGLSWCKALLAFLWPLTTTKTSSAVACFAESFSANPSLKFARMGATRVGTRSSSNDDDDDSSFSTKTNPPVDETPDFKSPWKLFPSWQYNILVDKHGVEKVKLIYMVRHAEGTHNVNRDYKSIEQFDARLTPFGSKQCRELRDELLLVKDAIVDKKYRDGDDTTTNHSSRNSDNIHRQGLEQLMGSLDKFQSDEDNDDDDSNRRNDICVVVSPLTRCIETALSSFDFFPTLKTTMEKLSDSSNNNNKHVPFVGLEALRETVNYNCDRRRRISEVADEFPQIDFSFCKSEEDEIWLSYRQQEKEQERSFLSENIGDGNVLVDVRTPPDKKNYLESAQLYAVANRGRQAMGFIESLPQSKIVVCTHSAYLRCILNWGQTGGVPKMFDQILDDREDPARLDDKLFDYCFENDESANESTDDSSEQRCELDRASFEEYMREDYGNAELRSFCLLVQ</sequence>
<dbReference type="GO" id="GO:0016791">
    <property type="term" value="F:phosphatase activity"/>
    <property type="evidence" value="ECO:0007669"/>
    <property type="project" value="TreeGrafter"/>
</dbReference>
<dbReference type="EMBL" id="HBIX01011488">
    <property type="protein sequence ID" value="CAE0715890.1"/>
    <property type="molecule type" value="Transcribed_RNA"/>
</dbReference>
<reference evidence="2" key="1">
    <citation type="submission" date="2021-01" db="EMBL/GenBank/DDBJ databases">
        <authorList>
            <person name="Corre E."/>
            <person name="Pelletier E."/>
            <person name="Niang G."/>
            <person name="Scheremetjew M."/>
            <person name="Finn R."/>
            <person name="Kale V."/>
            <person name="Holt S."/>
            <person name="Cochrane G."/>
            <person name="Meng A."/>
            <person name="Brown T."/>
            <person name="Cohen L."/>
        </authorList>
    </citation>
    <scope>NUCLEOTIDE SEQUENCE</scope>
    <source>
        <strain evidence="2">10249 10 AB</strain>
    </source>
</reference>
<dbReference type="CDD" id="cd07040">
    <property type="entry name" value="HP"/>
    <property type="match status" value="1"/>
</dbReference>
<proteinExistence type="predicted"/>
<dbReference type="Gene3D" id="3.40.50.1240">
    <property type="entry name" value="Phosphoglycerate mutase-like"/>
    <property type="match status" value="1"/>
</dbReference>
<dbReference type="PANTHER" id="PTHR48100:SF1">
    <property type="entry name" value="HISTIDINE PHOSPHATASE FAMILY PROTEIN-RELATED"/>
    <property type="match status" value="1"/>
</dbReference>
<feature type="region of interest" description="Disordered" evidence="1">
    <location>
        <begin position="82"/>
        <end position="109"/>
    </location>
</feature>
<evidence type="ECO:0000313" key="2">
    <source>
        <dbReference type="EMBL" id="CAE0715890.1"/>
    </source>
</evidence>
<name>A0A7S4AHH9_9STRA</name>
<dbReference type="PANTHER" id="PTHR48100">
    <property type="entry name" value="BROAD-SPECIFICITY PHOSPHATASE YOR283W-RELATED"/>
    <property type="match status" value="1"/>
</dbReference>
<dbReference type="InterPro" id="IPR029033">
    <property type="entry name" value="His_PPase_superfam"/>
</dbReference>
<accession>A0A7S4AHH9</accession>
<gene>
    <name evidence="2" type="ORF">PAUS00366_LOCUS8642</name>
</gene>
<protein>
    <submittedName>
        <fullName evidence="2">Uncharacterized protein</fullName>
    </submittedName>
</protein>